<dbReference type="InterPro" id="IPR011990">
    <property type="entry name" value="TPR-like_helical_dom_sf"/>
</dbReference>
<dbReference type="Gene3D" id="1.25.40.10">
    <property type="entry name" value="Tetratricopeptide repeat domain"/>
    <property type="match status" value="1"/>
</dbReference>
<dbReference type="PANTHER" id="PTHR16056:SF20">
    <property type="entry name" value="C2H2-TYPE DOMAIN-CONTAINING PROTEIN-RELATED"/>
    <property type="match status" value="1"/>
</dbReference>
<proteinExistence type="predicted"/>
<dbReference type="Proteomes" id="UP001176961">
    <property type="component" value="Unassembled WGS sequence"/>
</dbReference>
<evidence type="ECO:0000313" key="2">
    <source>
        <dbReference type="Proteomes" id="UP001176961"/>
    </source>
</evidence>
<protein>
    <recommendedName>
        <fullName evidence="3">Regulator of microtubule dynamics protein 1</fullName>
    </recommendedName>
</protein>
<dbReference type="AlphaFoldDB" id="A0AA36DJJ4"/>
<dbReference type="PANTHER" id="PTHR16056">
    <property type="entry name" value="REGULATOR OF MICROTUBULE DYNAMICS PROTEIN"/>
    <property type="match status" value="1"/>
</dbReference>
<comment type="caution">
    <text evidence="1">The sequence shown here is derived from an EMBL/GenBank/DDBJ whole genome shotgun (WGS) entry which is preliminary data.</text>
</comment>
<sequence>MSFADVDEIFGAEDVRPGYDMLKKRYDAGENSSELLWRLAKFCHELAARTSDKGRKKELIFEGKSYALEGYQANEDDFQALKWAAIMTGKSTDYLGTKQRIEEGGKFKELLDKALGMEAREFTLLHMRGRYSYSVASLSWFERKAAAVFYATPPSATMDEALVDFLAAEEEKPEWIENLIYIVRIYYAKNDKENTKKYCNKLLALTPTDEDERDRLDEAKKILAKC</sequence>
<evidence type="ECO:0008006" key="3">
    <source>
        <dbReference type="Google" id="ProtNLM"/>
    </source>
</evidence>
<dbReference type="GO" id="GO:0005739">
    <property type="term" value="C:mitochondrion"/>
    <property type="evidence" value="ECO:0007669"/>
    <property type="project" value="TreeGrafter"/>
</dbReference>
<dbReference type="Pfam" id="PF21033">
    <property type="entry name" value="RMD1-3"/>
    <property type="match status" value="1"/>
</dbReference>
<accession>A0AA36DJJ4</accession>
<evidence type="ECO:0000313" key="1">
    <source>
        <dbReference type="EMBL" id="CAJ0588290.1"/>
    </source>
</evidence>
<reference evidence="1" key="1">
    <citation type="submission" date="2023-07" db="EMBL/GenBank/DDBJ databases">
        <authorList>
            <consortium name="CYATHOMIX"/>
        </authorList>
    </citation>
    <scope>NUCLEOTIDE SEQUENCE</scope>
    <source>
        <strain evidence="1">N/A</strain>
    </source>
</reference>
<keyword evidence="2" id="KW-1185">Reference proteome</keyword>
<gene>
    <name evidence="1" type="ORF">CYNAS_LOCUS273</name>
</gene>
<dbReference type="GO" id="GO:0005876">
    <property type="term" value="C:spindle microtubule"/>
    <property type="evidence" value="ECO:0007669"/>
    <property type="project" value="TreeGrafter"/>
</dbReference>
<dbReference type="InterPro" id="IPR049039">
    <property type="entry name" value="RMD1-3_a_helical_rpt"/>
</dbReference>
<dbReference type="GO" id="GO:0097431">
    <property type="term" value="C:mitotic spindle pole"/>
    <property type="evidence" value="ECO:0007669"/>
    <property type="project" value="TreeGrafter"/>
</dbReference>
<organism evidence="1 2">
    <name type="scientific">Cylicocyclus nassatus</name>
    <name type="common">Nematode worm</name>
    <dbReference type="NCBI Taxonomy" id="53992"/>
    <lineage>
        <taxon>Eukaryota</taxon>
        <taxon>Metazoa</taxon>
        <taxon>Ecdysozoa</taxon>
        <taxon>Nematoda</taxon>
        <taxon>Chromadorea</taxon>
        <taxon>Rhabditida</taxon>
        <taxon>Rhabditina</taxon>
        <taxon>Rhabditomorpha</taxon>
        <taxon>Strongyloidea</taxon>
        <taxon>Strongylidae</taxon>
        <taxon>Cylicocyclus</taxon>
    </lineage>
</organism>
<dbReference type="GO" id="GO:0008017">
    <property type="term" value="F:microtubule binding"/>
    <property type="evidence" value="ECO:0007669"/>
    <property type="project" value="TreeGrafter"/>
</dbReference>
<dbReference type="SUPFAM" id="SSF48452">
    <property type="entry name" value="TPR-like"/>
    <property type="match status" value="1"/>
</dbReference>
<dbReference type="EMBL" id="CATQJL010000001">
    <property type="protein sequence ID" value="CAJ0588290.1"/>
    <property type="molecule type" value="Genomic_DNA"/>
</dbReference>
<name>A0AA36DJJ4_CYLNA</name>